<proteinExistence type="predicted"/>
<gene>
    <name evidence="1" type="primary">cysG_2</name>
    <name evidence="1" type="ORF">CM83_12570</name>
</gene>
<name>A0A0A9ZFC6_LYGHE</name>
<protein>
    <submittedName>
        <fullName evidence="1">Siroheme synthase</fullName>
    </submittedName>
</protein>
<reference evidence="1" key="2">
    <citation type="submission" date="2014-07" db="EMBL/GenBank/DDBJ databases">
        <authorList>
            <person name="Hull J."/>
        </authorList>
    </citation>
    <scope>NUCLEOTIDE SEQUENCE</scope>
</reference>
<evidence type="ECO:0000313" key="1">
    <source>
        <dbReference type="EMBL" id="JAG42103.1"/>
    </source>
</evidence>
<organism evidence="1">
    <name type="scientific">Lygus hesperus</name>
    <name type="common">Western plant bug</name>
    <dbReference type="NCBI Taxonomy" id="30085"/>
    <lineage>
        <taxon>Eukaryota</taxon>
        <taxon>Metazoa</taxon>
        <taxon>Ecdysozoa</taxon>
        <taxon>Arthropoda</taxon>
        <taxon>Hexapoda</taxon>
        <taxon>Insecta</taxon>
        <taxon>Pterygota</taxon>
        <taxon>Neoptera</taxon>
        <taxon>Paraneoptera</taxon>
        <taxon>Hemiptera</taxon>
        <taxon>Heteroptera</taxon>
        <taxon>Panheteroptera</taxon>
        <taxon>Cimicomorpha</taxon>
        <taxon>Miridae</taxon>
        <taxon>Mirini</taxon>
        <taxon>Lygus</taxon>
    </lineage>
</organism>
<dbReference type="AlphaFoldDB" id="A0A0A9ZFC6"/>
<accession>A0A0A9ZFC6</accession>
<sequence>MGHVMAKGYASTVKAVRPTSGSSRGKICVTLGRRSERTSRDSERIFFLCGTVLQREEGISSGEDIRRLLNTRMEMWIAEKYDEMLQEAERCDRKLKKLSIKDETDENVARIFPRLIGKGKLREPT</sequence>
<dbReference type="EMBL" id="GBHO01001501">
    <property type="protein sequence ID" value="JAG42103.1"/>
    <property type="molecule type" value="Transcribed_RNA"/>
</dbReference>
<reference evidence="1" key="1">
    <citation type="journal article" date="2014" name="PLoS ONE">
        <title>Transcriptome-Based Identification of ABC Transporters in the Western Tarnished Plant Bug Lygus hesperus.</title>
        <authorList>
            <person name="Hull J.J."/>
            <person name="Chaney K."/>
            <person name="Geib S.M."/>
            <person name="Fabrick J.A."/>
            <person name="Brent C.S."/>
            <person name="Walsh D."/>
            <person name="Lavine L.C."/>
        </authorList>
    </citation>
    <scope>NUCLEOTIDE SEQUENCE</scope>
</reference>